<dbReference type="NCBIfam" id="TIGR01764">
    <property type="entry name" value="excise"/>
    <property type="match status" value="1"/>
</dbReference>
<protein>
    <submittedName>
        <fullName evidence="2">Helix-turn-helix domain-containing protein</fullName>
    </submittedName>
</protein>
<dbReference type="EMBL" id="VIGB01000003">
    <property type="protein sequence ID" value="TQF03908.1"/>
    <property type="molecule type" value="Genomic_DNA"/>
</dbReference>
<dbReference type="Pfam" id="PF12728">
    <property type="entry name" value="HTH_17"/>
    <property type="match status" value="1"/>
</dbReference>
<dbReference type="SUPFAM" id="SSF46955">
    <property type="entry name" value="Putative DNA-binding domain"/>
    <property type="match status" value="1"/>
</dbReference>
<reference evidence="2 3" key="1">
    <citation type="submission" date="2019-06" db="EMBL/GenBank/DDBJ databases">
        <title>Description of Kitasatospora acidophila sp. nov. isolated from pine grove soil, and reclassification of Streptomyces novaecaesareae to Kitasatospora novaeceasareae comb. nov.</title>
        <authorList>
            <person name="Kim M.J."/>
        </authorList>
    </citation>
    <scope>NUCLEOTIDE SEQUENCE [LARGE SCALE GENOMIC DNA]</scope>
    <source>
        <strain evidence="2 3">MMS16-CNU292</strain>
    </source>
</reference>
<dbReference type="InterPro" id="IPR009061">
    <property type="entry name" value="DNA-bd_dom_put_sf"/>
</dbReference>
<dbReference type="AlphaFoldDB" id="A0A540W4E8"/>
<evidence type="ECO:0000259" key="1">
    <source>
        <dbReference type="Pfam" id="PF12728"/>
    </source>
</evidence>
<accession>A0A540W4E8</accession>
<comment type="caution">
    <text evidence="2">The sequence shown here is derived from an EMBL/GenBank/DDBJ whole genome shotgun (WGS) entry which is preliminary data.</text>
</comment>
<evidence type="ECO:0000313" key="3">
    <source>
        <dbReference type="Proteomes" id="UP000319103"/>
    </source>
</evidence>
<dbReference type="GO" id="GO:0003677">
    <property type="term" value="F:DNA binding"/>
    <property type="evidence" value="ECO:0007669"/>
    <property type="project" value="InterPro"/>
</dbReference>
<dbReference type="InterPro" id="IPR041657">
    <property type="entry name" value="HTH_17"/>
</dbReference>
<sequence length="58" mass="6687">MATPVLLTPKEAATLLSVSLSTFYTNYQDWGIPYFRVGKHLRFKLSELELWLEGQRGL</sequence>
<dbReference type="OrthoDB" id="5524782at2"/>
<proteinExistence type="predicted"/>
<evidence type="ECO:0000313" key="2">
    <source>
        <dbReference type="EMBL" id="TQF03908.1"/>
    </source>
</evidence>
<dbReference type="RefSeq" id="WP_141634508.1">
    <property type="nucleotide sequence ID" value="NZ_VIGB01000003.1"/>
</dbReference>
<dbReference type="InterPro" id="IPR010093">
    <property type="entry name" value="SinI_DNA-bd"/>
</dbReference>
<keyword evidence="3" id="KW-1185">Reference proteome</keyword>
<gene>
    <name evidence="2" type="ORF">E6W39_18825</name>
</gene>
<dbReference type="Proteomes" id="UP000319103">
    <property type="component" value="Unassembled WGS sequence"/>
</dbReference>
<feature type="domain" description="Helix-turn-helix" evidence="1">
    <location>
        <begin position="6"/>
        <end position="56"/>
    </location>
</feature>
<name>A0A540W4E8_9ACTN</name>
<organism evidence="2 3">
    <name type="scientific">Kitasatospora acidiphila</name>
    <dbReference type="NCBI Taxonomy" id="2567942"/>
    <lineage>
        <taxon>Bacteria</taxon>
        <taxon>Bacillati</taxon>
        <taxon>Actinomycetota</taxon>
        <taxon>Actinomycetes</taxon>
        <taxon>Kitasatosporales</taxon>
        <taxon>Streptomycetaceae</taxon>
        <taxon>Kitasatospora</taxon>
    </lineage>
</organism>